<dbReference type="Pfam" id="PF04471">
    <property type="entry name" value="Mrr_cat"/>
    <property type="match status" value="1"/>
</dbReference>
<sequence>MRVAATLAAILIACALILLRRTARTEEEQLTLEQRHALNVERSRAIARRFRKDVAMTMDHLRAVTPHEFEEVVLTALAHRGHRIRRSNRYTGDGGADGQAWIRGRRYLIQSKRYRRAIRPEHIEDFARLCKRERARGLFVHTGNMGPMSLEADRRARRVVVLHGEALERLVAGRRVRLKGVRL</sequence>
<dbReference type="PANTHER" id="PTHR30015:SF7">
    <property type="entry name" value="TYPE IV METHYL-DIRECTED RESTRICTION ENZYME ECOKMRR"/>
    <property type="match status" value="1"/>
</dbReference>
<protein>
    <submittedName>
        <fullName evidence="2">Restriction system protein</fullName>
    </submittedName>
</protein>
<comment type="caution">
    <text evidence="2">The sequence shown here is derived from an EMBL/GenBank/DDBJ whole genome shotgun (WGS) entry which is preliminary data.</text>
</comment>
<accession>A0A840I7Q5</accession>
<dbReference type="InterPro" id="IPR052906">
    <property type="entry name" value="Type_IV_Methyl-Rstrct_Enzyme"/>
</dbReference>
<dbReference type="InterPro" id="IPR011856">
    <property type="entry name" value="tRNA_endonuc-like_dom_sf"/>
</dbReference>
<organism evidence="2 3">
    <name type="scientific">Parvularcula dongshanensis</name>
    <dbReference type="NCBI Taxonomy" id="1173995"/>
    <lineage>
        <taxon>Bacteria</taxon>
        <taxon>Pseudomonadati</taxon>
        <taxon>Pseudomonadota</taxon>
        <taxon>Alphaproteobacteria</taxon>
        <taxon>Parvularculales</taxon>
        <taxon>Parvularculaceae</taxon>
        <taxon>Parvularcula</taxon>
    </lineage>
</organism>
<dbReference type="GO" id="GO:0003677">
    <property type="term" value="F:DNA binding"/>
    <property type="evidence" value="ECO:0007669"/>
    <property type="project" value="InterPro"/>
</dbReference>
<reference evidence="2 3" key="1">
    <citation type="submission" date="2020-08" db="EMBL/GenBank/DDBJ databases">
        <title>Genomic Encyclopedia of Type Strains, Phase IV (KMG-IV): sequencing the most valuable type-strain genomes for metagenomic binning, comparative biology and taxonomic classification.</title>
        <authorList>
            <person name="Goeker M."/>
        </authorList>
    </citation>
    <scope>NUCLEOTIDE SEQUENCE [LARGE SCALE GENOMIC DNA]</scope>
    <source>
        <strain evidence="2 3">DSM 102850</strain>
    </source>
</reference>
<dbReference type="InterPro" id="IPR011335">
    <property type="entry name" value="Restrct_endonuc-II-like"/>
</dbReference>
<dbReference type="PANTHER" id="PTHR30015">
    <property type="entry name" value="MRR RESTRICTION SYSTEM PROTEIN"/>
    <property type="match status" value="1"/>
</dbReference>
<dbReference type="AlphaFoldDB" id="A0A840I7Q5"/>
<evidence type="ECO:0000313" key="2">
    <source>
        <dbReference type="EMBL" id="MBB4660138.1"/>
    </source>
</evidence>
<feature type="domain" description="Restriction endonuclease type IV Mrr" evidence="1">
    <location>
        <begin position="61"/>
        <end position="170"/>
    </location>
</feature>
<dbReference type="Gene3D" id="3.40.1350.10">
    <property type="match status" value="1"/>
</dbReference>
<dbReference type="GO" id="GO:0015666">
    <property type="term" value="F:restriction endodeoxyribonuclease activity"/>
    <property type="evidence" value="ECO:0007669"/>
    <property type="project" value="TreeGrafter"/>
</dbReference>
<dbReference type="Proteomes" id="UP000563524">
    <property type="component" value="Unassembled WGS sequence"/>
</dbReference>
<evidence type="ECO:0000313" key="3">
    <source>
        <dbReference type="Proteomes" id="UP000563524"/>
    </source>
</evidence>
<dbReference type="EMBL" id="JACHOB010000006">
    <property type="protein sequence ID" value="MBB4660138.1"/>
    <property type="molecule type" value="Genomic_DNA"/>
</dbReference>
<gene>
    <name evidence="2" type="ORF">GGQ59_002682</name>
</gene>
<dbReference type="InterPro" id="IPR007560">
    <property type="entry name" value="Restrct_endonuc_IV_Mrr"/>
</dbReference>
<proteinExistence type="predicted"/>
<name>A0A840I7Q5_9PROT</name>
<evidence type="ECO:0000259" key="1">
    <source>
        <dbReference type="Pfam" id="PF04471"/>
    </source>
</evidence>
<dbReference type="SUPFAM" id="SSF52980">
    <property type="entry name" value="Restriction endonuclease-like"/>
    <property type="match status" value="1"/>
</dbReference>
<keyword evidence="3" id="KW-1185">Reference proteome</keyword>
<dbReference type="GO" id="GO:0009307">
    <property type="term" value="P:DNA restriction-modification system"/>
    <property type="evidence" value="ECO:0007669"/>
    <property type="project" value="InterPro"/>
</dbReference>